<feature type="region of interest" description="Disordered" evidence="1">
    <location>
        <begin position="37"/>
        <end position="68"/>
    </location>
</feature>
<feature type="compositionally biased region" description="Acidic residues" evidence="1">
    <location>
        <begin position="57"/>
        <end position="66"/>
    </location>
</feature>
<evidence type="ECO:0000313" key="2">
    <source>
        <dbReference type="EMBL" id="KAL3678398.1"/>
    </source>
</evidence>
<accession>A0ABD3GHL1</accession>
<sequence>MTRLPRPKYPSDTINYHESRKPTALQSAAFCVVHNSKDEPLQHETEEVDPDVNLGEVVEDSEESDQETMNKTGAIVEIHNHVVIPDFQPVQNPECCS</sequence>
<dbReference type="Proteomes" id="UP001633002">
    <property type="component" value="Unassembled WGS sequence"/>
</dbReference>
<proteinExistence type="predicted"/>
<evidence type="ECO:0000256" key="1">
    <source>
        <dbReference type="SAM" id="MobiDB-lite"/>
    </source>
</evidence>
<dbReference type="EMBL" id="JBJQOH010000007">
    <property type="protein sequence ID" value="KAL3678398.1"/>
    <property type="molecule type" value="Genomic_DNA"/>
</dbReference>
<evidence type="ECO:0000313" key="3">
    <source>
        <dbReference type="Proteomes" id="UP001633002"/>
    </source>
</evidence>
<keyword evidence="3" id="KW-1185">Reference proteome</keyword>
<comment type="caution">
    <text evidence="2">The sequence shown here is derived from an EMBL/GenBank/DDBJ whole genome shotgun (WGS) entry which is preliminary data.</text>
</comment>
<dbReference type="AlphaFoldDB" id="A0ABD3GHL1"/>
<name>A0ABD3GHL1_9MARC</name>
<organism evidence="2 3">
    <name type="scientific">Riccia sorocarpa</name>
    <dbReference type="NCBI Taxonomy" id="122646"/>
    <lineage>
        <taxon>Eukaryota</taxon>
        <taxon>Viridiplantae</taxon>
        <taxon>Streptophyta</taxon>
        <taxon>Embryophyta</taxon>
        <taxon>Marchantiophyta</taxon>
        <taxon>Marchantiopsida</taxon>
        <taxon>Marchantiidae</taxon>
        <taxon>Marchantiales</taxon>
        <taxon>Ricciaceae</taxon>
        <taxon>Riccia</taxon>
    </lineage>
</organism>
<gene>
    <name evidence="2" type="ORF">R1sor_021354</name>
</gene>
<protein>
    <submittedName>
        <fullName evidence="2">Uncharacterized protein</fullName>
    </submittedName>
</protein>
<reference evidence="2 3" key="1">
    <citation type="submission" date="2024-09" db="EMBL/GenBank/DDBJ databases">
        <title>Chromosome-scale assembly of Riccia sorocarpa.</title>
        <authorList>
            <person name="Paukszto L."/>
        </authorList>
    </citation>
    <scope>NUCLEOTIDE SEQUENCE [LARGE SCALE GENOMIC DNA]</scope>
    <source>
        <strain evidence="2">LP-2024</strain>
        <tissue evidence="2">Aerial parts of the thallus</tissue>
    </source>
</reference>